<dbReference type="AlphaFoldDB" id="A0A1B9U191"/>
<name>A0A1B9U191_AGRTU</name>
<keyword evidence="2 3" id="KW-0378">Hydrolase</keyword>
<evidence type="ECO:0000313" key="6">
    <source>
        <dbReference type="EMBL" id="OCJ40417.1"/>
    </source>
</evidence>
<organism evidence="5 9">
    <name type="scientific">Agrobacterium tumefaciens</name>
    <dbReference type="NCBI Taxonomy" id="358"/>
    <lineage>
        <taxon>Bacteria</taxon>
        <taxon>Pseudomonadati</taxon>
        <taxon>Pseudomonadota</taxon>
        <taxon>Alphaproteobacteria</taxon>
        <taxon>Hyphomicrobiales</taxon>
        <taxon>Rhizobiaceae</taxon>
        <taxon>Rhizobium/Agrobacterium group</taxon>
        <taxon>Agrobacterium</taxon>
        <taxon>Agrobacterium tumefaciens complex</taxon>
    </lineage>
</organism>
<dbReference type="SUPFAM" id="SSF55811">
    <property type="entry name" value="Nudix"/>
    <property type="match status" value="1"/>
</dbReference>
<reference evidence="6 8" key="1">
    <citation type="journal article" date="2016" name="PeerJ">
        <title>Gall-ID: tools for genotyping gall-causing phytopathogenic bacteria.</title>
        <authorList>
            <person name="Davis E.W.II."/>
            <person name="Weisberg A.J."/>
            <person name="Tabima J.F."/>
            <person name="Grunwald N.J."/>
            <person name="Chang J.H."/>
        </authorList>
    </citation>
    <scope>NUCLEOTIDE SEQUENCE [LARGE SCALE GENOMIC DNA]</scope>
    <source>
        <strain evidence="6 8">N2/73</strain>
    </source>
</reference>
<dbReference type="InterPro" id="IPR000086">
    <property type="entry name" value="NUDIX_hydrolase_dom"/>
</dbReference>
<dbReference type="Pfam" id="PF00293">
    <property type="entry name" value="NUDIX"/>
    <property type="match status" value="1"/>
</dbReference>
<comment type="similarity">
    <text evidence="3">Belongs to the Nudix hydrolase family.</text>
</comment>
<dbReference type="KEGG" id="atf:Ach5_22540"/>
<dbReference type="Proteomes" id="UP000663946">
    <property type="component" value="Chromosome 1"/>
</dbReference>
<dbReference type="PANTHER" id="PTHR43046">
    <property type="entry name" value="GDP-MANNOSE MANNOSYL HYDROLASE"/>
    <property type="match status" value="1"/>
</dbReference>
<dbReference type="InterPro" id="IPR020084">
    <property type="entry name" value="NUDIX_hydrolase_CS"/>
</dbReference>
<evidence type="ECO:0000313" key="8">
    <source>
        <dbReference type="Proteomes" id="UP000093451"/>
    </source>
</evidence>
<dbReference type="Proteomes" id="UP000093451">
    <property type="component" value="Unassembled WGS sequence"/>
</dbReference>
<evidence type="ECO:0000256" key="1">
    <source>
        <dbReference type="ARBA" id="ARBA00001946"/>
    </source>
</evidence>
<dbReference type="EMBL" id="CP049216">
    <property type="protein sequence ID" value="QTG12146.1"/>
    <property type="molecule type" value="Genomic_DNA"/>
</dbReference>
<evidence type="ECO:0000259" key="4">
    <source>
        <dbReference type="PROSITE" id="PS51462"/>
    </source>
</evidence>
<dbReference type="PANTHER" id="PTHR43046:SF2">
    <property type="entry name" value="8-OXO-DGTP DIPHOSPHATASE-RELATED"/>
    <property type="match status" value="1"/>
</dbReference>
<dbReference type="InterPro" id="IPR020476">
    <property type="entry name" value="Nudix_hydrolase"/>
</dbReference>
<proteinExistence type="inferred from homology"/>
<reference evidence="7" key="3">
    <citation type="submission" date="2020-02" db="EMBL/GenBank/DDBJ databases">
        <title>Unexpected conservation and global transmission of agrobacterial virulence plasmids.</title>
        <authorList>
            <person name="Weisberg A.J."/>
            <person name="Davis E.W. II"/>
            <person name="Tabima J.R."/>
            <person name="Belcher M.S."/>
            <person name="Miller M."/>
            <person name="Kuo C.-H."/>
            <person name="Loper J.E."/>
            <person name="Grunwald N.J."/>
            <person name="Putnam M.L."/>
            <person name="Chang J.H."/>
        </authorList>
    </citation>
    <scope>NUCLEOTIDE SEQUENCE</scope>
    <source>
        <strain evidence="7">Q15/94</strain>
    </source>
</reference>
<dbReference type="PROSITE" id="PS51462">
    <property type="entry name" value="NUDIX"/>
    <property type="match status" value="1"/>
</dbReference>
<dbReference type="PROSITE" id="PS00893">
    <property type="entry name" value="NUDIX_BOX"/>
    <property type="match status" value="1"/>
</dbReference>
<accession>A0A1B9U191</accession>
<protein>
    <submittedName>
        <fullName evidence="6">DNA mismatch repair protein MutT</fullName>
    </submittedName>
    <submittedName>
        <fullName evidence="5">NUDIX domain-containing protein</fullName>
    </submittedName>
</protein>
<reference evidence="5" key="2">
    <citation type="journal article" date="2020" name="Science">
        <title>Unexpected conservation and global transmission of agrobacterial virulence plasmids.</title>
        <authorList>
            <person name="Weisberg A.J."/>
            <person name="Davis E.W. 2nd"/>
            <person name="Tabima J."/>
            <person name="Belcher M.S."/>
            <person name="Miller M."/>
            <person name="Kuo C.H."/>
            <person name="Loper J.E."/>
            <person name="Grunwald N.J."/>
            <person name="Putnam M.L."/>
            <person name="Chang J.H."/>
        </authorList>
    </citation>
    <scope>NUCLEOTIDE SEQUENCE</scope>
    <source>
        <strain evidence="5">17-1853-1a</strain>
    </source>
</reference>
<evidence type="ECO:0000313" key="5">
    <source>
        <dbReference type="EMBL" id="NTC28589.1"/>
    </source>
</evidence>
<accession>A0AA86FWD5</accession>
<dbReference type="EMBL" id="JAAMAY010000016">
    <property type="protein sequence ID" value="NTC28589.1"/>
    <property type="molecule type" value="Genomic_DNA"/>
</dbReference>
<dbReference type="PRINTS" id="PR00502">
    <property type="entry name" value="NUDIXFAMILY"/>
</dbReference>
<gene>
    <name evidence="6" type="ORF">A6U91_24305</name>
    <name evidence="5" type="ORF">G6M46_10495</name>
    <name evidence="7" type="ORF">G6M86_02320</name>
</gene>
<evidence type="ECO:0000256" key="2">
    <source>
        <dbReference type="ARBA" id="ARBA00022801"/>
    </source>
</evidence>
<feature type="domain" description="Nudix hydrolase" evidence="4">
    <location>
        <begin position="8"/>
        <end position="137"/>
    </location>
</feature>
<dbReference type="Gene3D" id="3.90.79.10">
    <property type="entry name" value="Nucleoside Triphosphate Pyrophosphohydrolase"/>
    <property type="match status" value="1"/>
</dbReference>
<comment type="cofactor">
    <cofactor evidence="1">
        <name>Mg(2+)</name>
        <dbReference type="ChEBI" id="CHEBI:18420"/>
    </cofactor>
</comment>
<evidence type="ECO:0000313" key="9">
    <source>
        <dbReference type="Proteomes" id="UP000702952"/>
    </source>
</evidence>
<dbReference type="Proteomes" id="UP000702952">
    <property type="component" value="Unassembled WGS sequence"/>
</dbReference>
<dbReference type="RefSeq" id="WP_019565127.1">
    <property type="nucleotide sequence ID" value="NC_015183.1"/>
</dbReference>
<dbReference type="CDD" id="cd04690">
    <property type="entry name" value="NUDIX_Hydrolase"/>
    <property type="match status" value="1"/>
</dbReference>
<dbReference type="EMBL" id="LXKT01000003">
    <property type="protein sequence ID" value="OCJ40417.1"/>
    <property type="molecule type" value="Genomic_DNA"/>
</dbReference>
<sequence>MTLSTDPKREIVIAAAVLLNARRQMLVVRKRGTTQFMQPGGKIDPGETPEQALHRELAEEIGLTLPENAARYEGIFREEAANETGAEVVAHAFVAQLNIDVTPQAEIEEVRWLDLDAASNLPIAKLTETRMLPLARAALTESGNKPR</sequence>
<dbReference type="GO" id="GO:0016787">
    <property type="term" value="F:hydrolase activity"/>
    <property type="evidence" value="ECO:0007669"/>
    <property type="project" value="UniProtKB-KW"/>
</dbReference>
<evidence type="ECO:0000313" key="7">
    <source>
        <dbReference type="EMBL" id="QTG12146.1"/>
    </source>
</evidence>
<evidence type="ECO:0000256" key="3">
    <source>
        <dbReference type="RuleBase" id="RU003476"/>
    </source>
</evidence>
<dbReference type="InterPro" id="IPR015797">
    <property type="entry name" value="NUDIX_hydrolase-like_dom_sf"/>
</dbReference>